<sequence length="375" mass="41034">MLDDDHRVAEVAKLAQRAEQPVIVTLVQADRRLVEHVHDARQARTDLAREADALGFAPRQRIGRAIERQVVEPDVDQEAQAVRDFLDDLAGDEPAVAAQRKLVEKAFAVAERHPAHGMDRLTADQHVAGFGAQSRAHAAGARVRCAVLGEFLAHCCRIGFAIAPLEVRDDPFERMFLGDRTPVVGEIAEGDFAPPGTVQHDFAHFFGQLAERCIDVETVMRRKAREHLEVELVAPVPAADRAGRQRQIGMHDDAGRIEEIDLAQTVALRARAGGIVERKQAGFEFGERVAADRAREACGKQVLDAAVDLDCDRATVGMGQRRLEGFGDAPALVAAHLEPVDDHLDRVPPAFLERGQGVEFADRAIDAHAHEALRA</sequence>
<accession>Q5P302</accession>
<name>Q5P302_AROAE</name>
<protein>
    <submittedName>
        <fullName evidence="1">Uncharacterized protein</fullName>
    </submittedName>
</protein>
<dbReference type="KEGG" id="eba:ebB135"/>
<dbReference type="AlphaFoldDB" id="Q5P302"/>
<reference evidence="1 2" key="1">
    <citation type="journal article" date="2005" name="Arch. Microbiol.">
        <title>The genome sequence of an anaerobic aromatic-degrading denitrifying bacterium, strain EbN1.</title>
        <authorList>
            <person name="Rabus R."/>
            <person name="Kube M."/>
            <person name="Heider J."/>
            <person name="Beck A."/>
            <person name="Heitmann K."/>
            <person name="Widdel F."/>
            <person name="Reinhardt R."/>
        </authorList>
    </citation>
    <scope>NUCLEOTIDE SEQUENCE [LARGE SCALE GENOMIC DNA]</scope>
    <source>
        <strain evidence="1 2">EbN1</strain>
    </source>
</reference>
<keyword evidence="2" id="KW-1185">Reference proteome</keyword>
<evidence type="ECO:0000313" key="2">
    <source>
        <dbReference type="Proteomes" id="UP000006552"/>
    </source>
</evidence>
<proteinExistence type="predicted"/>
<evidence type="ECO:0000313" key="1">
    <source>
        <dbReference type="EMBL" id="CAI08312.1"/>
    </source>
</evidence>
<dbReference type="Proteomes" id="UP000006552">
    <property type="component" value="Chromosome"/>
</dbReference>
<dbReference type="AntiFam" id="ANF00159">
    <property type="entry name" value="Shadow ORF (opposite uvrA)"/>
</dbReference>
<dbReference type="EMBL" id="CR555306">
    <property type="protein sequence ID" value="CAI08312.1"/>
    <property type="molecule type" value="Genomic_DNA"/>
</dbReference>
<organism evidence="1 2">
    <name type="scientific">Aromatoleum aromaticum (strain DSM 19018 / LMG 30748 / EbN1)</name>
    <name type="common">Azoarcus sp. (strain EbN1)</name>
    <dbReference type="NCBI Taxonomy" id="76114"/>
    <lineage>
        <taxon>Bacteria</taxon>
        <taxon>Pseudomonadati</taxon>
        <taxon>Pseudomonadota</taxon>
        <taxon>Betaproteobacteria</taxon>
        <taxon>Rhodocyclales</taxon>
        <taxon>Rhodocyclaceae</taxon>
        <taxon>Aromatoleum</taxon>
    </lineage>
</organism>
<gene>
    <name evidence="1" type="ORF">ebB135</name>
</gene>
<dbReference type="HOGENOM" id="CLU_737029_0_0_4"/>